<evidence type="ECO:0000256" key="1">
    <source>
        <dbReference type="ARBA" id="ARBA00004141"/>
    </source>
</evidence>
<keyword evidence="4 6" id="KW-1133">Transmembrane helix</keyword>
<dbReference type="Proteomes" id="UP001156601">
    <property type="component" value="Unassembled WGS sequence"/>
</dbReference>
<dbReference type="EMBL" id="BSOT01000005">
    <property type="protein sequence ID" value="GLR70212.1"/>
    <property type="molecule type" value="Genomic_DNA"/>
</dbReference>
<comment type="subcellular location">
    <subcellularLocation>
        <location evidence="6">Cell membrane</location>
        <topology evidence="6">Multi-pass membrane protein</topology>
    </subcellularLocation>
    <subcellularLocation>
        <location evidence="1">Membrane</location>
        <topology evidence="1">Multi-pass membrane protein</topology>
    </subcellularLocation>
</comment>
<proteinExistence type="inferred from homology"/>
<dbReference type="InterPro" id="IPR002781">
    <property type="entry name" value="TM_pro_TauE-like"/>
</dbReference>
<keyword evidence="3 6" id="KW-0812">Transmembrane</keyword>
<feature type="transmembrane region" description="Helical" evidence="6">
    <location>
        <begin position="85"/>
        <end position="104"/>
    </location>
</feature>
<dbReference type="PANTHER" id="PTHR43483:SF3">
    <property type="entry name" value="MEMBRANE TRANSPORTER PROTEIN HI_0806-RELATED"/>
    <property type="match status" value="1"/>
</dbReference>
<evidence type="ECO:0000313" key="8">
    <source>
        <dbReference type="Proteomes" id="UP001156601"/>
    </source>
</evidence>
<dbReference type="AlphaFoldDB" id="A0AA37SVL8"/>
<feature type="transmembrane region" description="Helical" evidence="6">
    <location>
        <begin position="184"/>
        <end position="206"/>
    </location>
</feature>
<keyword evidence="6" id="KW-1003">Cell membrane</keyword>
<protein>
    <recommendedName>
        <fullName evidence="6">Probable membrane transporter protein</fullName>
    </recommendedName>
</protein>
<evidence type="ECO:0000256" key="3">
    <source>
        <dbReference type="ARBA" id="ARBA00022692"/>
    </source>
</evidence>
<accession>A0AA37SVL8</accession>
<feature type="transmembrane region" description="Helical" evidence="6">
    <location>
        <begin position="257"/>
        <end position="273"/>
    </location>
</feature>
<reference evidence="7" key="1">
    <citation type="journal article" date="2014" name="Int. J. Syst. Evol. Microbiol.">
        <title>Complete genome sequence of Corynebacterium casei LMG S-19264T (=DSM 44701T), isolated from a smear-ripened cheese.</title>
        <authorList>
            <consortium name="US DOE Joint Genome Institute (JGI-PGF)"/>
            <person name="Walter F."/>
            <person name="Albersmeier A."/>
            <person name="Kalinowski J."/>
            <person name="Ruckert C."/>
        </authorList>
    </citation>
    <scope>NUCLEOTIDE SEQUENCE</scope>
    <source>
        <strain evidence="7">NBRC 110023</strain>
    </source>
</reference>
<dbReference type="RefSeq" id="WP_284216518.1">
    <property type="nucleotide sequence ID" value="NZ_BSOT01000005.1"/>
</dbReference>
<comment type="similarity">
    <text evidence="2 6">Belongs to the 4-toluene sulfonate uptake permease (TSUP) (TC 2.A.102) family.</text>
</comment>
<keyword evidence="8" id="KW-1185">Reference proteome</keyword>
<dbReference type="GO" id="GO:0005886">
    <property type="term" value="C:plasma membrane"/>
    <property type="evidence" value="ECO:0007669"/>
    <property type="project" value="UniProtKB-SubCell"/>
</dbReference>
<gene>
    <name evidence="7" type="ORF">GCM10007852_11200</name>
</gene>
<evidence type="ECO:0000256" key="2">
    <source>
        <dbReference type="ARBA" id="ARBA00009142"/>
    </source>
</evidence>
<sequence>MDVNIIWFVIALCVAGAAAGITSGLFGNGGGFVVVPALTAVFPLFVVESGELVKVAIGTSLASIVISSARSVLAHKKRGAVDFDVLKSWSAWIVLGVLGGIILANHSDSSLLMAIFAGGVLVYSVYFLFPTLIVREGVSMSMPQGAVKASFAFVLGGFSALLGIGGGTPMVITMVMCKRSIQQAVATAAGVGFLIGLPGAIGFLLMEQTPNAQLPVGTVGYINLPALLFISIGSILTAPFGCKLAHHFNEKTLKRLFGVYLVVVSAAMFYKYFNG</sequence>
<feature type="transmembrane region" description="Helical" evidence="6">
    <location>
        <begin position="226"/>
        <end position="245"/>
    </location>
</feature>
<comment type="caution">
    <text evidence="7">The sequence shown here is derived from an EMBL/GenBank/DDBJ whole genome shotgun (WGS) entry which is preliminary data.</text>
</comment>
<evidence type="ECO:0000313" key="7">
    <source>
        <dbReference type="EMBL" id="GLR70212.1"/>
    </source>
</evidence>
<evidence type="ECO:0000256" key="6">
    <source>
        <dbReference type="RuleBase" id="RU363041"/>
    </source>
</evidence>
<organism evidence="7 8">
    <name type="scientific">Agaribacter marinus</name>
    <dbReference type="NCBI Taxonomy" id="1431249"/>
    <lineage>
        <taxon>Bacteria</taxon>
        <taxon>Pseudomonadati</taxon>
        <taxon>Pseudomonadota</taxon>
        <taxon>Gammaproteobacteria</taxon>
        <taxon>Alteromonadales</taxon>
        <taxon>Alteromonadaceae</taxon>
        <taxon>Agaribacter</taxon>
    </lineage>
</organism>
<feature type="transmembrane region" description="Helical" evidence="6">
    <location>
        <begin position="111"/>
        <end position="129"/>
    </location>
</feature>
<reference evidence="7" key="2">
    <citation type="submission" date="2023-01" db="EMBL/GenBank/DDBJ databases">
        <title>Draft genome sequence of Agaribacter marinus strain NBRC 110023.</title>
        <authorList>
            <person name="Sun Q."/>
            <person name="Mori K."/>
        </authorList>
    </citation>
    <scope>NUCLEOTIDE SEQUENCE</scope>
    <source>
        <strain evidence="7">NBRC 110023</strain>
    </source>
</reference>
<dbReference type="PANTHER" id="PTHR43483">
    <property type="entry name" value="MEMBRANE TRANSPORTER PROTEIN HI_0806-RELATED"/>
    <property type="match status" value="1"/>
</dbReference>
<evidence type="ECO:0000256" key="4">
    <source>
        <dbReference type="ARBA" id="ARBA00022989"/>
    </source>
</evidence>
<dbReference type="Pfam" id="PF01925">
    <property type="entry name" value="TauE"/>
    <property type="match status" value="1"/>
</dbReference>
<name>A0AA37SVL8_9ALTE</name>
<evidence type="ECO:0000256" key="5">
    <source>
        <dbReference type="ARBA" id="ARBA00023136"/>
    </source>
</evidence>
<keyword evidence="5 6" id="KW-0472">Membrane</keyword>
<feature type="transmembrane region" description="Helical" evidence="6">
    <location>
        <begin position="149"/>
        <end position="172"/>
    </location>
</feature>